<keyword evidence="3" id="KW-1185">Reference proteome</keyword>
<evidence type="ECO:0000313" key="3">
    <source>
        <dbReference type="Proteomes" id="UP000585638"/>
    </source>
</evidence>
<dbReference type="Proteomes" id="UP000585638">
    <property type="component" value="Unassembled WGS sequence"/>
</dbReference>
<feature type="transmembrane region" description="Helical" evidence="1">
    <location>
        <begin position="31"/>
        <end position="53"/>
    </location>
</feature>
<gene>
    <name evidence="2" type="ORF">BJ998_007770</name>
</gene>
<proteinExistence type="predicted"/>
<dbReference type="RefSeq" id="WP_184868208.1">
    <property type="nucleotide sequence ID" value="NZ_BAAAWY010000016.1"/>
</dbReference>
<reference evidence="2 3" key="1">
    <citation type="submission" date="2020-08" db="EMBL/GenBank/DDBJ databases">
        <title>Sequencing the genomes of 1000 actinobacteria strains.</title>
        <authorList>
            <person name="Klenk H.-P."/>
        </authorList>
    </citation>
    <scope>NUCLEOTIDE SEQUENCE [LARGE SCALE GENOMIC DNA]</scope>
    <source>
        <strain evidence="2 3">DSM 43851</strain>
    </source>
</reference>
<evidence type="ECO:0000313" key="2">
    <source>
        <dbReference type="EMBL" id="MBB5896574.1"/>
    </source>
</evidence>
<evidence type="ECO:0000256" key="1">
    <source>
        <dbReference type="SAM" id="Phobius"/>
    </source>
</evidence>
<sequence length="56" mass="6011">MSVVALTLLTVMILAAIGLLAAMYLKDKPWYGALSLFLLLGPATVLAFVYVALTLR</sequence>
<keyword evidence="1" id="KW-0812">Transmembrane</keyword>
<dbReference type="AlphaFoldDB" id="A0A7W9NLA9"/>
<dbReference type="EMBL" id="JACHIR010000001">
    <property type="protein sequence ID" value="MBB5896574.1"/>
    <property type="molecule type" value="Genomic_DNA"/>
</dbReference>
<protein>
    <submittedName>
        <fullName evidence="2">Uncharacterized protein</fullName>
    </submittedName>
</protein>
<keyword evidence="1" id="KW-1133">Transmembrane helix</keyword>
<organism evidence="2 3">
    <name type="scientific">Kutzneria kofuensis</name>
    <dbReference type="NCBI Taxonomy" id="103725"/>
    <lineage>
        <taxon>Bacteria</taxon>
        <taxon>Bacillati</taxon>
        <taxon>Actinomycetota</taxon>
        <taxon>Actinomycetes</taxon>
        <taxon>Pseudonocardiales</taxon>
        <taxon>Pseudonocardiaceae</taxon>
        <taxon>Kutzneria</taxon>
    </lineage>
</organism>
<comment type="caution">
    <text evidence="2">The sequence shown here is derived from an EMBL/GenBank/DDBJ whole genome shotgun (WGS) entry which is preliminary data.</text>
</comment>
<name>A0A7W9NLA9_9PSEU</name>
<keyword evidence="1" id="KW-0472">Membrane</keyword>
<accession>A0A7W9NLA9</accession>